<dbReference type="EMBL" id="CM035424">
    <property type="protein sequence ID" value="KAH7351594.1"/>
    <property type="molecule type" value="Genomic_DNA"/>
</dbReference>
<evidence type="ECO:0000313" key="1">
    <source>
        <dbReference type="EMBL" id="KAH7351594.1"/>
    </source>
</evidence>
<dbReference type="AlphaFoldDB" id="A0A8T2SL36"/>
<organism evidence="1 2">
    <name type="scientific">Ceratopteris richardii</name>
    <name type="common">Triangle waterfern</name>
    <dbReference type="NCBI Taxonomy" id="49495"/>
    <lineage>
        <taxon>Eukaryota</taxon>
        <taxon>Viridiplantae</taxon>
        <taxon>Streptophyta</taxon>
        <taxon>Embryophyta</taxon>
        <taxon>Tracheophyta</taxon>
        <taxon>Polypodiopsida</taxon>
        <taxon>Polypodiidae</taxon>
        <taxon>Polypodiales</taxon>
        <taxon>Pteridineae</taxon>
        <taxon>Pteridaceae</taxon>
        <taxon>Parkerioideae</taxon>
        <taxon>Ceratopteris</taxon>
    </lineage>
</organism>
<protein>
    <submittedName>
        <fullName evidence="1">Uncharacterized protein</fullName>
    </submittedName>
</protein>
<gene>
    <name evidence="1" type="ORF">KP509_19G004800</name>
</gene>
<name>A0A8T2SL36_CERRI</name>
<dbReference type="Proteomes" id="UP000825935">
    <property type="component" value="Chromosome 19"/>
</dbReference>
<sequence>MGELCLLPLLPTPSLLHDLNSASKHAFLYFLLLSIRSNRENRPSFCFVFVCCRRSLSNMQKHMRRGTEVLGFLYSRLLHNRVMNIRLFSNWRY</sequence>
<keyword evidence="2" id="KW-1185">Reference proteome</keyword>
<evidence type="ECO:0000313" key="2">
    <source>
        <dbReference type="Proteomes" id="UP000825935"/>
    </source>
</evidence>
<proteinExistence type="predicted"/>
<reference evidence="1" key="1">
    <citation type="submission" date="2021-08" db="EMBL/GenBank/DDBJ databases">
        <title>WGS assembly of Ceratopteris richardii.</title>
        <authorList>
            <person name="Marchant D.B."/>
            <person name="Chen G."/>
            <person name="Jenkins J."/>
            <person name="Shu S."/>
            <person name="Leebens-Mack J."/>
            <person name="Grimwood J."/>
            <person name="Schmutz J."/>
            <person name="Soltis P."/>
            <person name="Soltis D."/>
            <person name="Chen Z.-H."/>
        </authorList>
    </citation>
    <scope>NUCLEOTIDE SEQUENCE</scope>
    <source>
        <strain evidence="1">Whitten #5841</strain>
        <tissue evidence="1">Leaf</tissue>
    </source>
</reference>
<accession>A0A8T2SL36</accession>
<comment type="caution">
    <text evidence="1">The sequence shown here is derived from an EMBL/GenBank/DDBJ whole genome shotgun (WGS) entry which is preliminary data.</text>
</comment>